<evidence type="ECO:0000256" key="7">
    <source>
        <dbReference type="RuleBase" id="RU363032"/>
    </source>
</evidence>
<dbReference type="InterPro" id="IPR035906">
    <property type="entry name" value="MetI-like_sf"/>
</dbReference>
<reference evidence="9 10" key="1">
    <citation type="submission" date="2016-09" db="EMBL/GenBank/DDBJ databases">
        <authorList>
            <person name="Capua I."/>
            <person name="De Benedictis P."/>
            <person name="Joannis T."/>
            <person name="Lombin L.H."/>
            <person name="Cattoli G."/>
        </authorList>
    </citation>
    <scope>NUCLEOTIDE SEQUENCE [LARGE SCALE GENOMIC DNA]</scope>
    <source>
        <strain evidence="9 10">GluBS11</strain>
    </source>
</reference>
<dbReference type="EMBL" id="FMKA01000003">
    <property type="protein sequence ID" value="SCP96127.1"/>
    <property type="molecule type" value="Genomic_DNA"/>
</dbReference>
<accession>A0A1D3TR37</accession>
<keyword evidence="5 7" id="KW-1133">Transmembrane helix</keyword>
<feature type="transmembrane region" description="Helical" evidence="7">
    <location>
        <begin position="224"/>
        <end position="242"/>
    </location>
</feature>
<dbReference type="PANTHER" id="PTHR30151">
    <property type="entry name" value="ALKANE SULFONATE ABC TRANSPORTER-RELATED, MEMBRANE SUBUNIT"/>
    <property type="match status" value="1"/>
</dbReference>
<feature type="transmembrane region" description="Helical" evidence="7">
    <location>
        <begin position="63"/>
        <end position="85"/>
    </location>
</feature>
<feature type="domain" description="ABC transmembrane type-1" evidence="8">
    <location>
        <begin position="58"/>
        <end position="242"/>
    </location>
</feature>
<gene>
    <name evidence="9" type="ORF">SAMN05421730_1003209</name>
</gene>
<sequence>MMGKLKRDITDNRYKIAAVLFWITVWQVLSMAVGREMLLASPFAVMGALWGLFREAEFWQSVMYSFSRIVLGFFMAIAAGIVLGACSHRSRLVREILAPPMVIIKTTPVASFIIIALIWVHSKNLSVLISFLMVLPVVYSNMLQGIQSTDQKLLEMAKVFRVPRMKKMIYIYIPAVMPYFISACSVGLGFCWKSGIAAEVIGLPSRSIGARLYEAKLYLMTKELFAWTIVIIIISVFFEKTVMRAIHFVERRVKRYGS</sequence>
<dbReference type="Gene3D" id="1.10.3720.10">
    <property type="entry name" value="MetI-like"/>
    <property type="match status" value="1"/>
</dbReference>
<dbReference type="InterPro" id="IPR000515">
    <property type="entry name" value="MetI-like"/>
</dbReference>
<feature type="transmembrane region" description="Helical" evidence="7">
    <location>
        <begin position="125"/>
        <end position="147"/>
    </location>
</feature>
<feature type="transmembrane region" description="Helical" evidence="7">
    <location>
        <begin position="97"/>
        <end position="119"/>
    </location>
</feature>
<evidence type="ECO:0000313" key="10">
    <source>
        <dbReference type="Proteomes" id="UP000199315"/>
    </source>
</evidence>
<evidence type="ECO:0000259" key="8">
    <source>
        <dbReference type="PROSITE" id="PS50928"/>
    </source>
</evidence>
<dbReference type="Pfam" id="PF00528">
    <property type="entry name" value="BPD_transp_1"/>
    <property type="match status" value="1"/>
</dbReference>
<evidence type="ECO:0000256" key="6">
    <source>
        <dbReference type="ARBA" id="ARBA00023136"/>
    </source>
</evidence>
<evidence type="ECO:0000256" key="1">
    <source>
        <dbReference type="ARBA" id="ARBA00004651"/>
    </source>
</evidence>
<keyword evidence="2 7" id="KW-0813">Transport</keyword>
<evidence type="ECO:0000256" key="3">
    <source>
        <dbReference type="ARBA" id="ARBA00022475"/>
    </source>
</evidence>
<dbReference type="GO" id="GO:0055085">
    <property type="term" value="P:transmembrane transport"/>
    <property type="evidence" value="ECO:0007669"/>
    <property type="project" value="InterPro"/>
</dbReference>
<comment type="similarity">
    <text evidence="7">Belongs to the binding-protein-dependent transport system permease family.</text>
</comment>
<keyword evidence="3" id="KW-1003">Cell membrane</keyword>
<feature type="transmembrane region" description="Helical" evidence="7">
    <location>
        <begin position="168"/>
        <end position="190"/>
    </location>
</feature>
<name>A0A1D3TR37_9FIRM</name>
<evidence type="ECO:0000313" key="9">
    <source>
        <dbReference type="EMBL" id="SCP96127.1"/>
    </source>
</evidence>
<dbReference type="GO" id="GO:0005886">
    <property type="term" value="C:plasma membrane"/>
    <property type="evidence" value="ECO:0007669"/>
    <property type="project" value="UniProtKB-SubCell"/>
</dbReference>
<dbReference type="PROSITE" id="PS50928">
    <property type="entry name" value="ABC_TM1"/>
    <property type="match status" value="1"/>
</dbReference>
<dbReference type="AlphaFoldDB" id="A0A1D3TR37"/>
<dbReference type="STRING" id="1619234.SAMN05421730_1003209"/>
<keyword evidence="6 7" id="KW-0472">Membrane</keyword>
<comment type="subcellular location">
    <subcellularLocation>
        <location evidence="1 7">Cell membrane</location>
        <topology evidence="1 7">Multi-pass membrane protein</topology>
    </subcellularLocation>
</comment>
<evidence type="ECO:0000256" key="2">
    <source>
        <dbReference type="ARBA" id="ARBA00022448"/>
    </source>
</evidence>
<dbReference type="PANTHER" id="PTHR30151:SF0">
    <property type="entry name" value="ABC TRANSPORTER PERMEASE PROTEIN MJ0413-RELATED"/>
    <property type="match status" value="1"/>
</dbReference>
<keyword evidence="4 7" id="KW-0812">Transmembrane</keyword>
<keyword evidence="10" id="KW-1185">Reference proteome</keyword>
<evidence type="ECO:0000256" key="4">
    <source>
        <dbReference type="ARBA" id="ARBA00022692"/>
    </source>
</evidence>
<organism evidence="9 10">
    <name type="scientific">Anaerobium acetethylicum</name>
    <dbReference type="NCBI Taxonomy" id="1619234"/>
    <lineage>
        <taxon>Bacteria</taxon>
        <taxon>Bacillati</taxon>
        <taxon>Bacillota</taxon>
        <taxon>Clostridia</taxon>
        <taxon>Lachnospirales</taxon>
        <taxon>Lachnospiraceae</taxon>
        <taxon>Anaerobium</taxon>
    </lineage>
</organism>
<protein>
    <submittedName>
        <fullName evidence="9">NitT/TauT family transport system permease protein</fullName>
    </submittedName>
</protein>
<dbReference type="SUPFAM" id="SSF161098">
    <property type="entry name" value="MetI-like"/>
    <property type="match status" value="1"/>
</dbReference>
<proteinExistence type="inferred from homology"/>
<evidence type="ECO:0000256" key="5">
    <source>
        <dbReference type="ARBA" id="ARBA00022989"/>
    </source>
</evidence>
<dbReference type="Proteomes" id="UP000199315">
    <property type="component" value="Unassembled WGS sequence"/>
</dbReference>